<evidence type="ECO:0000256" key="1">
    <source>
        <dbReference type="ARBA" id="ARBA00022734"/>
    </source>
</evidence>
<evidence type="ECO:0000313" key="4">
    <source>
        <dbReference type="EMBL" id="PVD27553.1"/>
    </source>
</evidence>
<feature type="chain" id="PRO_5015601601" evidence="3">
    <location>
        <begin position="31"/>
        <end position="288"/>
    </location>
</feature>
<sequence>MAIKTAHLRLAARHASIVAFLLAVLALTESQAFTSVKLPRDEHWPYNYVSIGPAGVWAVNRQNKLFYRTGTYGDNANIGSGWQFKQDGVGQVDVGKDKVGYINLSGGSLFRIDGISQANPVGGSPKSWEWWTKYIGMSLREDTRFSSRIENQNKVLTFTFRTCFWASRITNWCFADSSYTETVTAGGSGTWITKSQLKYKSGTFGNPDTEGGDWITVDSGSFQHVSSGSGVVLAVRSNGELVKRTGITCSLPQGSGWSSMLNGMSRVDTYGTVAWAVDTYGDLYFINL</sequence>
<comment type="similarity">
    <text evidence="2">Belongs to the tectonin family.</text>
</comment>
<keyword evidence="1" id="KW-0430">Lectin</keyword>
<proteinExistence type="inferred from homology"/>
<reference evidence="4 5" key="1">
    <citation type="submission" date="2018-04" db="EMBL/GenBank/DDBJ databases">
        <title>The genome of golden apple snail Pomacea canaliculata provides insight into stress tolerance and invasive adaptation.</title>
        <authorList>
            <person name="Liu C."/>
            <person name="Liu B."/>
            <person name="Ren Y."/>
            <person name="Zhang Y."/>
            <person name="Wang H."/>
            <person name="Li S."/>
            <person name="Jiang F."/>
            <person name="Yin L."/>
            <person name="Zhang G."/>
            <person name="Qian W."/>
            <person name="Fan W."/>
        </authorList>
    </citation>
    <scope>NUCLEOTIDE SEQUENCE [LARGE SCALE GENOMIC DNA]</scope>
    <source>
        <strain evidence="4">SZHN2017</strain>
        <tissue evidence="4">Muscle</tissue>
    </source>
</reference>
<evidence type="ECO:0000256" key="3">
    <source>
        <dbReference type="SAM" id="SignalP"/>
    </source>
</evidence>
<keyword evidence="5" id="KW-1185">Reference proteome</keyword>
<accession>A0A2T7P2D8</accession>
<name>A0A2T7P2D8_POMCA</name>
<gene>
    <name evidence="4" type="ORF">C0Q70_12715</name>
</gene>
<dbReference type="Proteomes" id="UP000245119">
    <property type="component" value="Linkage Group LG7"/>
</dbReference>
<dbReference type="InterPro" id="IPR006624">
    <property type="entry name" value="Beta-propeller_rpt_TECPR"/>
</dbReference>
<protein>
    <submittedName>
        <fullName evidence="4">Uncharacterized protein</fullName>
    </submittedName>
</protein>
<dbReference type="AlphaFoldDB" id="A0A2T7P2D8"/>
<dbReference type="PANTHER" id="PTHR23250">
    <property type="entry name" value="DYSFERLIN-RELATED"/>
    <property type="match status" value="1"/>
</dbReference>
<dbReference type="EMBL" id="PZQS01000007">
    <property type="protein sequence ID" value="PVD27553.1"/>
    <property type="molecule type" value="Genomic_DNA"/>
</dbReference>
<dbReference type="SMART" id="SM00706">
    <property type="entry name" value="TECPR"/>
    <property type="match status" value="3"/>
</dbReference>
<evidence type="ECO:0000256" key="2">
    <source>
        <dbReference type="ARBA" id="ARBA00038331"/>
    </source>
</evidence>
<evidence type="ECO:0000313" key="5">
    <source>
        <dbReference type="Proteomes" id="UP000245119"/>
    </source>
</evidence>
<dbReference type="Pfam" id="PF19193">
    <property type="entry name" value="Tectonin"/>
    <property type="match status" value="1"/>
</dbReference>
<dbReference type="PANTHER" id="PTHR23250:SF3">
    <property type="entry name" value="FISH-EGG LECTIN-LIKE ISOFORM X1-RELATED"/>
    <property type="match status" value="1"/>
</dbReference>
<comment type="caution">
    <text evidence="4">The sequence shown here is derived from an EMBL/GenBank/DDBJ whole genome shotgun (WGS) entry which is preliminary data.</text>
</comment>
<feature type="signal peptide" evidence="3">
    <location>
        <begin position="1"/>
        <end position="30"/>
    </location>
</feature>
<keyword evidence="3" id="KW-0732">Signal</keyword>
<organism evidence="4 5">
    <name type="scientific">Pomacea canaliculata</name>
    <name type="common">Golden apple snail</name>
    <dbReference type="NCBI Taxonomy" id="400727"/>
    <lineage>
        <taxon>Eukaryota</taxon>
        <taxon>Metazoa</taxon>
        <taxon>Spiralia</taxon>
        <taxon>Lophotrochozoa</taxon>
        <taxon>Mollusca</taxon>
        <taxon>Gastropoda</taxon>
        <taxon>Caenogastropoda</taxon>
        <taxon>Architaenioglossa</taxon>
        <taxon>Ampullarioidea</taxon>
        <taxon>Ampullariidae</taxon>
        <taxon>Pomacea</taxon>
    </lineage>
</organism>
<dbReference type="InterPro" id="IPR051513">
    <property type="entry name" value="Tectonin_beta-prop"/>
</dbReference>
<dbReference type="GO" id="GO:0030246">
    <property type="term" value="F:carbohydrate binding"/>
    <property type="evidence" value="ECO:0007669"/>
    <property type="project" value="UniProtKB-KW"/>
</dbReference>
<dbReference type="Pfam" id="PF06462">
    <property type="entry name" value="Hyd_WA"/>
    <property type="match status" value="1"/>
</dbReference>